<feature type="domain" description="MD-2-related lipid-recognition" evidence="3">
    <location>
        <begin position="39"/>
        <end position="191"/>
    </location>
</feature>
<evidence type="ECO:0000313" key="4">
    <source>
        <dbReference type="EMBL" id="KAF6348619.1"/>
    </source>
</evidence>
<keyword evidence="1 2" id="KW-0732">Signal</keyword>
<keyword evidence="5" id="KW-1185">Reference proteome</keyword>
<dbReference type="GO" id="GO:0005319">
    <property type="term" value="F:lipid transporter activity"/>
    <property type="evidence" value="ECO:0007669"/>
    <property type="project" value="TreeGrafter"/>
</dbReference>
<name>A0A7J7XG34_MYOMY</name>
<reference evidence="4 5" key="1">
    <citation type="journal article" date="2020" name="Nature">
        <title>Six reference-quality genomes reveal evolution of bat adaptations.</title>
        <authorList>
            <person name="Jebb D."/>
            <person name="Huang Z."/>
            <person name="Pippel M."/>
            <person name="Hughes G.M."/>
            <person name="Lavrichenko K."/>
            <person name="Devanna P."/>
            <person name="Winkler S."/>
            <person name="Jermiin L.S."/>
            <person name="Skirmuntt E.C."/>
            <person name="Katzourakis A."/>
            <person name="Burkitt-Gray L."/>
            <person name="Ray D.A."/>
            <person name="Sullivan K.A.M."/>
            <person name="Roscito J.G."/>
            <person name="Kirilenko B.M."/>
            <person name="Davalos L.M."/>
            <person name="Corthals A.P."/>
            <person name="Power M.L."/>
            <person name="Jones G."/>
            <person name="Ransome R.D."/>
            <person name="Dechmann D.K.N."/>
            <person name="Locatelli A.G."/>
            <person name="Puechmaille S.J."/>
            <person name="Fedrigo O."/>
            <person name="Jarvis E.D."/>
            <person name="Hiller M."/>
            <person name="Vernes S.C."/>
            <person name="Myers E.W."/>
            <person name="Teeling E.C."/>
        </authorList>
    </citation>
    <scope>NUCLEOTIDE SEQUENCE [LARGE SCALE GENOMIC DNA]</scope>
    <source>
        <strain evidence="4">MMyoMyo1</strain>
        <tissue evidence="4">Flight muscle</tissue>
    </source>
</reference>
<dbReference type="GO" id="GO:0008047">
    <property type="term" value="F:enzyme activator activity"/>
    <property type="evidence" value="ECO:0007669"/>
    <property type="project" value="InterPro"/>
</dbReference>
<dbReference type="SUPFAM" id="SSF63707">
    <property type="entry name" value="Ganglioside M2 (gm2) activator"/>
    <property type="match status" value="1"/>
</dbReference>
<evidence type="ECO:0000256" key="2">
    <source>
        <dbReference type="SAM" id="SignalP"/>
    </source>
</evidence>
<dbReference type="Proteomes" id="UP000527355">
    <property type="component" value="Unassembled WGS sequence"/>
</dbReference>
<dbReference type="Gene3D" id="2.70.220.10">
    <property type="entry name" value="Ganglioside GM2 activator"/>
    <property type="match status" value="1"/>
</dbReference>
<feature type="signal peptide" evidence="2">
    <location>
        <begin position="1"/>
        <end position="22"/>
    </location>
</feature>
<dbReference type="PANTHER" id="PTHR17357">
    <property type="entry name" value="GM2 GANGLIOSIDE ACTIVATOR PROTEIN"/>
    <property type="match status" value="1"/>
</dbReference>
<feature type="chain" id="PRO_5029542930" evidence="2">
    <location>
        <begin position="23"/>
        <end position="204"/>
    </location>
</feature>
<evidence type="ECO:0000313" key="5">
    <source>
        <dbReference type="Proteomes" id="UP000527355"/>
    </source>
</evidence>
<dbReference type="InterPro" id="IPR003172">
    <property type="entry name" value="ML_dom"/>
</dbReference>
<organism evidence="4 5">
    <name type="scientific">Myotis myotis</name>
    <name type="common">Greater mouse-eared bat</name>
    <name type="synonym">Vespertilio myotis</name>
    <dbReference type="NCBI Taxonomy" id="51298"/>
    <lineage>
        <taxon>Eukaryota</taxon>
        <taxon>Metazoa</taxon>
        <taxon>Chordata</taxon>
        <taxon>Craniata</taxon>
        <taxon>Vertebrata</taxon>
        <taxon>Euteleostomi</taxon>
        <taxon>Mammalia</taxon>
        <taxon>Eutheria</taxon>
        <taxon>Laurasiatheria</taxon>
        <taxon>Chiroptera</taxon>
        <taxon>Yangochiroptera</taxon>
        <taxon>Vespertilionidae</taxon>
        <taxon>Myotis</taxon>
    </lineage>
</organism>
<dbReference type="OrthoDB" id="6409159at2759"/>
<dbReference type="EMBL" id="JABWUV010000006">
    <property type="protein sequence ID" value="KAF6348619.1"/>
    <property type="molecule type" value="Genomic_DNA"/>
</dbReference>
<accession>A0A7J7XG34</accession>
<dbReference type="Pfam" id="PF02221">
    <property type="entry name" value="E1_DerP2_DerF2"/>
    <property type="match status" value="1"/>
</dbReference>
<protein>
    <submittedName>
        <fullName evidence="4">GM2 ganglioside activator</fullName>
    </submittedName>
</protein>
<dbReference type="AlphaFoldDB" id="A0A7J7XG34"/>
<evidence type="ECO:0000259" key="3">
    <source>
        <dbReference type="SMART" id="SM00737"/>
    </source>
</evidence>
<dbReference type="VEuPathDB" id="HostDB:GeneID_118658602"/>
<dbReference type="GO" id="GO:0006689">
    <property type="term" value="P:ganglioside catabolic process"/>
    <property type="evidence" value="ECO:0007669"/>
    <property type="project" value="InterPro"/>
</dbReference>
<evidence type="ECO:0000256" key="1">
    <source>
        <dbReference type="ARBA" id="ARBA00022729"/>
    </source>
</evidence>
<dbReference type="GO" id="GO:0009898">
    <property type="term" value="C:cytoplasmic side of plasma membrane"/>
    <property type="evidence" value="ECO:0007669"/>
    <property type="project" value="TreeGrafter"/>
</dbReference>
<comment type="caution">
    <text evidence="4">The sequence shown here is derived from an EMBL/GenBank/DDBJ whole genome shotgun (WGS) entry which is preliminary data.</text>
</comment>
<sequence length="204" mass="22276">MMSQIRAPLLIFLGLLLAGLEALPKAPMKRAFRISSFSWENCDDGKDPVLIKSLNVEPNPIVEPGNVTVSAETQTSVALNSPLKVDLTVQKEMAGFWVKVPCVEQVGSCTYEDICNVFDIFLPPGEPCPEPLHTYGLPCHCPFKEGKYSLPKSVITIPHLDLPSWLSTGNYRIQNILSSGKKHLGCFKIDVSLEAINVAPAAAE</sequence>
<dbReference type="SMART" id="SM00737">
    <property type="entry name" value="ML"/>
    <property type="match status" value="1"/>
</dbReference>
<gene>
    <name evidence="4" type="ORF">mMyoMyo1_005746</name>
</gene>
<proteinExistence type="predicted"/>
<dbReference type="PANTHER" id="PTHR17357:SF0">
    <property type="entry name" value="GANGLIOSIDE GM2 ACTIVATOR"/>
    <property type="match status" value="1"/>
</dbReference>
<dbReference type="InterPro" id="IPR028996">
    <property type="entry name" value="GM2-AP"/>
</dbReference>
<dbReference type="InterPro" id="IPR036846">
    <property type="entry name" value="GM2-AP_sf"/>
</dbReference>